<feature type="compositionally biased region" description="Gly residues" evidence="1">
    <location>
        <begin position="65"/>
        <end position="78"/>
    </location>
</feature>
<name>A0A699JJX8_TANCI</name>
<dbReference type="AlphaFoldDB" id="A0A699JJX8"/>
<organism evidence="2">
    <name type="scientific">Tanacetum cinerariifolium</name>
    <name type="common">Dalmatian daisy</name>
    <name type="synonym">Chrysanthemum cinerariifolium</name>
    <dbReference type="NCBI Taxonomy" id="118510"/>
    <lineage>
        <taxon>Eukaryota</taxon>
        <taxon>Viridiplantae</taxon>
        <taxon>Streptophyta</taxon>
        <taxon>Embryophyta</taxon>
        <taxon>Tracheophyta</taxon>
        <taxon>Spermatophyta</taxon>
        <taxon>Magnoliopsida</taxon>
        <taxon>eudicotyledons</taxon>
        <taxon>Gunneridae</taxon>
        <taxon>Pentapetalae</taxon>
        <taxon>asterids</taxon>
        <taxon>campanulids</taxon>
        <taxon>Asterales</taxon>
        <taxon>Asteraceae</taxon>
        <taxon>Asteroideae</taxon>
        <taxon>Anthemideae</taxon>
        <taxon>Anthemidinae</taxon>
        <taxon>Tanacetum</taxon>
    </lineage>
</organism>
<feature type="region of interest" description="Disordered" evidence="1">
    <location>
        <begin position="65"/>
        <end position="86"/>
    </location>
</feature>
<dbReference type="EMBL" id="BKCJ010419940">
    <property type="protein sequence ID" value="GFA41507.1"/>
    <property type="molecule type" value="Genomic_DNA"/>
</dbReference>
<sequence length="86" mass="8189">GSGDGVGCVVVVPAVERQRSGVGGGVVLEMVMERRGSVAAWVVVLAVEGEAQMVVVSYSGGIDGGGSGEGDSGGGGGVKEVVVGDG</sequence>
<reference evidence="2" key="1">
    <citation type="journal article" date="2019" name="Sci. Rep.">
        <title>Draft genome of Tanacetum cinerariifolium, the natural source of mosquito coil.</title>
        <authorList>
            <person name="Yamashiro T."/>
            <person name="Shiraishi A."/>
            <person name="Satake H."/>
            <person name="Nakayama K."/>
        </authorList>
    </citation>
    <scope>NUCLEOTIDE SEQUENCE</scope>
</reference>
<evidence type="ECO:0000256" key="1">
    <source>
        <dbReference type="SAM" id="MobiDB-lite"/>
    </source>
</evidence>
<evidence type="ECO:0000313" key="2">
    <source>
        <dbReference type="EMBL" id="GFA41507.1"/>
    </source>
</evidence>
<accession>A0A699JJX8</accession>
<gene>
    <name evidence="2" type="ORF">Tci_613479</name>
</gene>
<feature type="non-terminal residue" evidence="2">
    <location>
        <position position="1"/>
    </location>
</feature>
<proteinExistence type="predicted"/>
<comment type="caution">
    <text evidence="2">The sequence shown here is derived from an EMBL/GenBank/DDBJ whole genome shotgun (WGS) entry which is preliminary data.</text>
</comment>
<protein>
    <submittedName>
        <fullName evidence="2">Uncharacterized protein</fullName>
    </submittedName>
</protein>